<dbReference type="KEGG" id="pbh:AAW51_0421"/>
<reference evidence="3 4" key="1">
    <citation type="submission" date="2015-05" db="EMBL/GenBank/DDBJ databases">
        <authorList>
            <person name="Tang B."/>
            <person name="Yu Y."/>
        </authorList>
    </citation>
    <scope>NUCLEOTIDE SEQUENCE [LARGE SCALE GENOMIC DNA]</scope>
    <source>
        <strain evidence="3 4">DSM 7029</strain>
    </source>
</reference>
<dbReference type="InterPro" id="IPR003675">
    <property type="entry name" value="Rce1/LyrA-like_dom"/>
</dbReference>
<feature type="transmembrane region" description="Helical" evidence="1">
    <location>
        <begin position="192"/>
        <end position="211"/>
    </location>
</feature>
<evidence type="ECO:0000256" key="1">
    <source>
        <dbReference type="SAM" id="Phobius"/>
    </source>
</evidence>
<proteinExistence type="predicted"/>
<evidence type="ECO:0000313" key="3">
    <source>
        <dbReference type="EMBL" id="AKJ27112.1"/>
    </source>
</evidence>
<sequence>MALQILVALGALALAMHAIPGFNNPVLADQVRISPDAAPYTLRANFDKGTAGLLLLVLFTTPIASLEQWRRVLPPTLLGAVATASIVIGIALVIGYVRPDAKVPEMAPYFLAINLLFTCIPEEAFFRGLLQERISSSRLGQAAGVWLPVAASTLLFGVVHFGGGPVFLALATVAGLGYSLAYQVTRRIEVAILVHFGVNAIHFFGFTYPYLGR</sequence>
<feature type="transmembrane region" description="Helical" evidence="1">
    <location>
        <begin position="167"/>
        <end position="185"/>
    </location>
</feature>
<evidence type="ECO:0000313" key="4">
    <source>
        <dbReference type="Proteomes" id="UP000035352"/>
    </source>
</evidence>
<organism evidence="3 4">
    <name type="scientific">Caldimonas brevitalea</name>
    <dbReference type="NCBI Taxonomy" id="413882"/>
    <lineage>
        <taxon>Bacteria</taxon>
        <taxon>Pseudomonadati</taxon>
        <taxon>Pseudomonadota</taxon>
        <taxon>Betaproteobacteria</taxon>
        <taxon>Burkholderiales</taxon>
        <taxon>Sphaerotilaceae</taxon>
        <taxon>Caldimonas</taxon>
    </lineage>
</organism>
<dbReference type="Proteomes" id="UP000035352">
    <property type="component" value="Chromosome"/>
</dbReference>
<dbReference type="AlphaFoldDB" id="A0A0G3BCR1"/>
<dbReference type="EMBL" id="CP011371">
    <property type="protein sequence ID" value="AKJ27112.1"/>
    <property type="molecule type" value="Genomic_DNA"/>
</dbReference>
<keyword evidence="1" id="KW-1133">Transmembrane helix</keyword>
<feature type="transmembrane region" description="Helical" evidence="1">
    <location>
        <begin position="52"/>
        <end position="69"/>
    </location>
</feature>
<name>A0A0G3BCR1_9BURK</name>
<dbReference type="Pfam" id="PF02517">
    <property type="entry name" value="Rce1-like"/>
    <property type="match status" value="1"/>
</dbReference>
<dbReference type="STRING" id="413882.AAW51_0421"/>
<keyword evidence="4" id="KW-1185">Reference proteome</keyword>
<keyword evidence="1" id="KW-0472">Membrane</keyword>
<keyword evidence="1" id="KW-0812">Transmembrane</keyword>
<gene>
    <name evidence="3" type="ORF">AAW51_0421</name>
</gene>
<feature type="domain" description="CAAX prenyl protease 2/Lysostaphin resistance protein A-like" evidence="2">
    <location>
        <begin position="108"/>
        <end position="201"/>
    </location>
</feature>
<protein>
    <recommendedName>
        <fullName evidence="2">CAAX prenyl protease 2/Lysostaphin resistance protein A-like domain-containing protein</fullName>
    </recommendedName>
</protein>
<feature type="transmembrane region" description="Helical" evidence="1">
    <location>
        <begin position="76"/>
        <end position="97"/>
    </location>
</feature>
<evidence type="ECO:0000259" key="2">
    <source>
        <dbReference type="Pfam" id="PF02517"/>
    </source>
</evidence>
<dbReference type="GO" id="GO:0080120">
    <property type="term" value="P:CAAX-box protein maturation"/>
    <property type="evidence" value="ECO:0007669"/>
    <property type="project" value="UniProtKB-ARBA"/>
</dbReference>
<dbReference type="GO" id="GO:0004175">
    <property type="term" value="F:endopeptidase activity"/>
    <property type="evidence" value="ECO:0007669"/>
    <property type="project" value="UniProtKB-ARBA"/>
</dbReference>
<accession>A0A0G3BCR1</accession>